<dbReference type="GO" id="GO:0005736">
    <property type="term" value="C:RNA polymerase I complex"/>
    <property type="evidence" value="ECO:0007669"/>
    <property type="project" value="TreeGrafter"/>
</dbReference>
<keyword evidence="6" id="KW-0862">Zinc</keyword>
<accession>A0AAW2H8S0</accession>
<comment type="caution">
    <text evidence="9">The sequence shown here is derived from an EMBL/GenBank/DDBJ whole genome shotgun (WGS) entry which is preliminary data.</text>
</comment>
<dbReference type="GO" id="GO:0005666">
    <property type="term" value="C:RNA polymerase III complex"/>
    <property type="evidence" value="ECO:0007669"/>
    <property type="project" value="TreeGrafter"/>
</dbReference>
<dbReference type="InterPro" id="IPR023580">
    <property type="entry name" value="RNA_pol_su_RPB10"/>
</dbReference>
<dbReference type="InterPro" id="IPR020789">
    <property type="entry name" value="RNA_pol_suN_Zn-BS"/>
</dbReference>
<keyword evidence="4" id="KW-0240">DNA-directed RNA polymerase</keyword>
<evidence type="ECO:0000256" key="3">
    <source>
        <dbReference type="ARBA" id="ARBA00020813"/>
    </source>
</evidence>
<dbReference type="EMBL" id="JARGDH010000006">
    <property type="protein sequence ID" value="KAL0266097.1"/>
    <property type="molecule type" value="Genomic_DNA"/>
</dbReference>
<organism evidence="9">
    <name type="scientific">Menopon gallinae</name>
    <name type="common">poultry shaft louse</name>
    <dbReference type="NCBI Taxonomy" id="328185"/>
    <lineage>
        <taxon>Eukaryota</taxon>
        <taxon>Metazoa</taxon>
        <taxon>Ecdysozoa</taxon>
        <taxon>Arthropoda</taxon>
        <taxon>Hexapoda</taxon>
        <taxon>Insecta</taxon>
        <taxon>Pterygota</taxon>
        <taxon>Neoptera</taxon>
        <taxon>Paraneoptera</taxon>
        <taxon>Psocodea</taxon>
        <taxon>Troctomorpha</taxon>
        <taxon>Phthiraptera</taxon>
        <taxon>Amblycera</taxon>
        <taxon>Menoponidae</taxon>
        <taxon>Menopon</taxon>
    </lineage>
</organism>
<evidence type="ECO:0000256" key="7">
    <source>
        <dbReference type="ARBA" id="ARBA00023163"/>
    </source>
</evidence>
<dbReference type="GO" id="GO:0003899">
    <property type="term" value="F:DNA-directed RNA polymerase activity"/>
    <property type="evidence" value="ECO:0007669"/>
    <property type="project" value="InterPro"/>
</dbReference>
<evidence type="ECO:0000256" key="5">
    <source>
        <dbReference type="ARBA" id="ARBA00022723"/>
    </source>
</evidence>
<dbReference type="Pfam" id="PF01194">
    <property type="entry name" value="RNA_pol_N"/>
    <property type="match status" value="1"/>
</dbReference>
<name>A0AAW2H8S0_9NEOP</name>
<comment type="subunit">
    <text evidence="2">Component of the RNA polymerase I (Pol I), RNA polymerase II (Pol II) and RNA polymerase III (Pol III) complexes consisting of at least 13, 12 and 17 subunits, respectively.</text>
</comment>
<protein>
    <recommendedName>
        <fullName evidence="3">DNA-directed RNA polymerases I, II, and III subunit RPABC5</fullName>
    </recommendedName>
</protein>
<sequence>MIIPIRCFTCGKEISSAWEPYVDAVKRNKSECEALDDLGLKRICCRRMLLSHVDIIGKMLELEMLKDTA</sequence>
<dbReference type="PIRSF" id="PIRSF005653">
    <property type="entry name" value="RNA_pol_N/8_sub"/>
    <property type="match status" value="1"/>
</dbReference>
<comment type="similarity">
    <text evidence="8">Belongs to the archaeal Rpo10/eukaryotic RPB10 RNA polymerase subunit family.</text>
</comment>
<comment type="subcellular location">
    <subcellularLocation>
        <location evidence="1">Nucleus</location>
    </subcellularLocation>
</comment>
<dbReference type="GO" id="GO:0008270">
    <property type="term" value="F:zinc ion binding"/>
    <property type="evidence" value="ECO:0007669"/>
    <property type="project" value="InterPro"/>
</dbReference>
<evidence type="ECO:0000313" key="9">
    <source>
        <dbReference type="EMBL" id="KAL0266097.1"/>
    </source>
</evidence>
<evidence type="ECO:0000256" key="4">
    <source>
        <dbReference type="ARBA" id="ARBA00022478"/>
    </source>
</evidence>
<evidence type="ECO:0000256" key="2">
    <source>
        <dbReference type="ARBA" id="ARBA00011285"/>
    </source>
</evidence>
<evidence type="ECO:0000256" key="6">
    <source>
        <dbReference type="ARBA" id="ARBA00022833"/>
    </source>
</evidence>
<evidence type="ECO:0000256" key="8">
    <source>
        <dbReference type="ARBA" id="ARBA00025720"/>
    </source>
</evidence>
<dbReference type="PANTHER" id="PTHR23431:SF3">
    <property type="entry name" value="DNA-DIRECTED RNA POLYMERASES I, II, AND III SUBUNIT RPABC5"/>
    <property type="match status" value="1"/>
</dbReference>
<dbReference type="GO" id="GO:0006366">
    <property type="term" value="P:transcription by RNA polymerase II"/>
    <property type="evidence" value="ECO:0007669"/>
    <property type="project" value="TreeGrafter"/>
</dbReference>
<dbReference type="AlphaFoldDB" id="A0AAW2H8S0"/>
<keyword evidence="7" id="KW-0804">Transcription</keyword>
<dbReference type="SUPFAM" id="SSF46924">
    <property type="entry name" value="RNA polymerase subunit RPB10"/>
    <property type="match status" value="1"/>
</dbReference>
<dbReference type="GO" id="GO:0003677">
    <property type="term" value="F:DNA binding"/>
    <property type="evidence" value="ECO:0007669"/>
    <property type="project" value="InterPro"/>
</dbReference>
<dbReference type="InterPro" id="IPR000268">
    <property type="entry name" value="RPABC5/Rpb10"/>
</dbReference>
<dbReference type="HAMAP" id="MF_00250">
    <property type="entry name" value="RNApol_arch_Rpo10"/>
    <property type="match status" value="1"/>
</dbReference>
<dbReference type="PANTHER" id="PTHR23431">
    <property type="entry name" value="DNA-DIRECTED RNA POLYMERASES I, II, AND III SUBUNIT RPABC5 FAMILY MEMBER"/>
    <property type="match status" value="1"/>
</dbReference>
<dbReference type="GO" id="GO:0006360">
    <property type="term" value="P:transcription by RNA polymerase I"/>
    <property type="evidence" value="ECO:0007669"/>
    <property type="project" value="TreeGrafter"/>
</dbReference>
<keyword evidence="5" id="KW-0479">Metal-binding</keyword>
<dbReference type="Gene3D" id="1.10.10.60">
    <property type="entry name" value="Homeodomain-like"/>
    <property type="match status" value="1"/>
</dbReference>
<dbReference type="PROSITE" id="PS01112">
    <property type="entry name" value="RNA_POL_N_8KD"/>
    <property type="match status" value="1"/>
</dbReference>
<dbReference type="FunFam" id="1.10.10.60:FF:000024">
    <property type="entry name" value="DNA-directed RNA polymerases I, II, and III subunit"/>
    <property type="match status" value="1"/>
</dbReference>
<gene>
    <name evidence="9" type="ORF">PYX00_011813</name>
</gene>
<dbReference type="GO" id="GO:0005665">
    <property type="term" value="C:RNA polymerase II, core complex"/>
    <property type="evidence" value="ECO:0007669"/>
    <property type="project" value="UniProtKB-ARBA"/>
</dbReference>
<dbReference type="NCBIfam" id="NF003089">
    <property type="entry name" value="PRK04016.1"/>
    <property type="match status" value="1"/>
</dbReference>
<proteinExistence type="inferred from homology"/>
<dbReference type="GO" id="GO:0042797">
    <property type="term" value="P:tRNA transcription by RNA polymerase III"/>
    <property type="evidence" value="ECO:0007669"/>
    <property type="project" value="TreeGrafter"/>
</dbReference>
<reference evidence="9" key="1">
    <citation type="journal article" date="2024" name="Gigascience">
        <title>Chromosome-level genome of the poultry shaft louse Menopon gallinae provides insight into the host-switching and adaptive evolution of parasitic lice.</title>
        <authorList>
            <person name="Xu Y."/>
            <person name="Ma L."/>
            <person name="Liu S."/>
            <person name="Liang Y."/>
            <person name="Liu Q."/>
            <person name="He Z."/>
            <person name="Tian L."/>
            <person name="Duan Y."/>
            <person name="Cai W."/>
            <person name="Li H."/>
            <person name="Song F."/>
        </authorList>
    </citation>
    <scope>NUCLEOTIDE SEQUENCE</scope>
    <source>
        <strain evidence="9">Cailab_2023a</strain>
    </source>
</reference>
<evidence type="ECO:0000256" key="1">
    <source>
        <dbReference type="ARBA" id="ARBA00004123"/>
    </source>
</evidence>